<comment type="caution">
    <text evidence="4">The sequence shown here is derived from an EMBL/GenBank/DDBJ whole genome shotgun (WGS) entry which is preliminary data.</text>
</comment>
<accession>A0A4Z1KQJ0</accession>
<evidence type="ECO:0000256" key="1">
    <source>
        <dbReference type="SAM" id="MobiDB-lite"/>
    </source>
</evidence>
<gene>
    <name evidence="4" type="ORF">BPOR_0604g00030</name>
</gene>
<dbReference type="Proteomes" id="UP000297280">
    <property type="component" value="Unassembled WGS sequence"/>
</dbReference>
<evidence type="ECO:0000256" key="3">
    <source>
        <dbReference type="SAM" id="SignalP"/>
    </source>
</evidence>
<keyword evidence="2" id="KW-0812">Transmembrane</keyword>
<feature type="signal peptide" evidence="3">
    <location>
        <begin position="1"/>
        <end position="18"/>
    </location>
</feature>
<keyword evidence="2" id="KW-0472">Membrane</keyword>
<keyword evidence="3" id="KW-0732">Signal</keyword>
<keyword evidence="5" id="KW-1185">Reference proteome</keyword>
<protein>
    <submittedName>
        <fullName evidence="4">Uncharacterized protein</fullName>
    </submittedName>
</protein>
<dbReference type="AlphaFoldDB" id="A0A4Z1KQJ0"/>
<dbReference type="EMBL" id="PQXO01000603">
    <property type="protein sequence ID" value="TGO83705.1"/>
    <property type="molecule type" value="Genomic_DNA"/>
</dbReference>
<keyword evidence="2" id="KW-1133">Transmembrane helix</keyword>
<feature type="transmembrane region" description="Helical" evidence="2">
    <location>
        <begin position="192"/>
        <end position="211"/>
    </location>
</feature>
<evidence type="ECO:0000313" key="4">
    <source>
        <dbReference type="EMBL" id="TGO83705.1"/>
    </source>
</evidence>
<evidence type="ECO:0000256" key="2">
    <source>
        <dbReference type="SAM" id="Phobius"/>
    </source>
</evidence>
<feature type="region of interest" description="Disordered" evidence="1">
    <location>
        <begin position="49"/>
        <end position="98"/>
    </location>
</feature>
<name>A0A4Z1KQJ0_9HELO</name>
<evidence type="ECO:0000313" key="5">
    <source>
        <dbReference type="Proteomes" id="UP000297280"/>
    </source>
</evidence>
<feature type="region of interest" description="Disordered" evidence="1">
    <location>
        <begin position="119"/>
        <end position="141"/>
    </location>
</feature>
<organism evidence="4 5">
    <name type="scientific">Botrytis porri</name>
    <dbReference type="NCBI Taxonomy" id="87229"/>
    <lineage>
        <taxon>Eukaryota</taxon>
        <taxon>Fungi</taxon>
        <taxon>Dikarya</taxon>
        <taxon>Ascomycota</taxon>
        <taxon>Pezizomycotina</taxon>
        <taxon>Leotiomycetes</taxon>
        <taxon>Helotiales</taxon>
        <taxon>Sclerotiniaceae</taxon>
        <taxon>Botrytis</taxon>
    </lineage>
</organism>
<feature type="compositionally biased region" description="Acidic residues" evidence="1">
    <location>
        <begin position="76"/>
        <end position="86"/>
    </location>
</feature>
<sequence length="299" mass="33745">MRPSSPLSLLLFLQLSTAFPVSRECFNSQSCNSLHSVKDTLSLSHPKLSDPRDPHFPKHQTLPVPTFVKPTTTSPSDEEHDAEEGAFDNAPMTPSNDISADEALSAETPLSSAYLQSLTRTSDEDEARPSMPTSALPKLRKEDARKYWEGENRGISNHGEKPGCGNSNSWPGTAVGYRTRLAHLEMVRRNDFMVVGIVVVFLLVVCVLESVERFGNRNSRRGEIFLEDDETYAFIVQKPREFYQIESVLNEKYAQESEYKEYKDDETVVAEDFNTDKERDSWIELAALAHVFWGGLYKS</sequence>
<dbReference type="OrthoDB" id="3562979at2759"/>
<proteinExistence type="predicted"/>
<feature type="chain" id="PRO_5021420505" evidence="3">
    <location>
        <begin position="19"/>
        <end position="299"/>
    </location>
</feature>
<reference evidence="4 5" key="1">
    <citation type="submission" date="2017-12" db="EMBL/GenBank/DDBJ databases">
        <title>Comparative genomics of Botrytis spp.</title>
        <authorList>
            <person name="Valero-Jimenez C.A."/>
            <person name="Tapia P."/>
            <person name="Veloso J."/>
            <person name="Silva-Moreno E."/>
            <person name="Staats M."/>
            <person name="Valdes J.H."/>
            <person name="Van Kan J.A.L."/>
        </authorList>
    </citation>
    <scope>NUCLEOTIDE SEQUENCE [LARGE SCALE GENOMIC DNA]</scope>
    <source>
        <strain evidence="4 5">MUCL3349</strain>
    </source>
</reference>